<evidence type="ECO:0000313" key="1">
    <source>
        <dbReference type="EMBL" id="GMF00013.1"/>
    </source>
</evidence>
<proteinExistence type="predicted"/>
<name>A0ACB5U4F1_AMBMO</name>
<gene>
    <name evidence="1" type="ORF">Amon02_001089200</name>
</gene>
<sequence>MTMNDVVFALNNWTPSKSQALPSNLFLYSMYLRYHRPCCTVRLIIRYCSESKVFYISKVGFEQHTHTLSPPIAANTLDVYHTDDDRENPTYMTQENAQAVVVSTTSTIASQSHHNNSNNFPIDEQYTNPIRDTGREVVRNFDTDKTSEHINETARQTAKVIHALSSDQKQFAKSASFDSAGFKKDLEELLYYTDGLYDKIH</sequence>
<evidence type="ECO:0000313" key="2">
    <source>
        <dbReference type="Proteomes" id="UP001165064"/>
    </source>
</evidence>
<protein>
    <submittedName>
        <fullName evidence="1">Unnamed protein product</fullName>
    </submittedName>
</protein>
<keyword evidence="2" id="KW-1185">Reference proteome</keyword>
<dbReference type="Proteomes" id="UP001165064">
    <property type="component" value="Unassembled WGS sequence"/>
</dbReference>
<accession>A0ACB5U4F1</accession>
<dbReference type="EMBL" id="BSXS01011232">
    <property type="protein sequence ID" value="GMF00013.1"/>
    <property type="molecule type" value="Genomic_DNA"/>
</dbReference>
<reference evidence="1" key="1">
    <citation type="submission" date="2023-04" db="EMBL/GenBank/DDBJ databases">
        <title>Ambrosiozyma monospora NBRC 10751.</title>
        <authorList>
            <person name="Ichikawa N."/>
            <person name="Sato H."/>
            <person name="Tonouchi N."/>
        </authorList>
    </citation>
    <scope>NUCLEOTIDE SEQUENCE</scope>
    <source>
        <strain evidence="1">NBRC 10751</strain>
    </source>
</reference>
<comment type="caution">
    <text evidence="1">The sequence shown here is derived from an EMBL/GenBank/DDBJ whole genome shotgun (WGS) entry which is preliminary data.</text>
</comment>
<organism evidence="1 2">
    <name type="scientific">Ambrosiozyma monospora</name>
    <name type="common">Yeast</name>
    <name type="synonym">Endomycopsis monosporus</name>
    <dbReference type="NCBI Taxonomy" id="43982"/>
    <lineage>
        <taxon>Eukaryota</taxon>
        <taxon>Fungi</taxon>
        <taxon>Dikarya</taxon>
        <taxon>Ascomycota</taxon>
        <taxon>Saccharomycotina</taxon>
        <taxon>Pichiomycetes</taxon>
        <taxon>Pichiales</taxon>
        <taxon>Pichiaceae</taxon>
        <taxon>Ambrosiozyma</taxon>
    </lineage>
</organism>